<proteinExistence type="inferred from homology"/>
<comment type="caution">
    <text evidence="7">The sequence shown here is derived from an EMBL/GenBank/DDBJ whole genome shotgun (WGS) entry which is preliminary data.</text>
</comment>
<dbReference type="PRINTS" id="PR00320">
    <property type="entry name" value="GPROTEINBRPT"/>
</dbReference>
<dbReference type="Pfam" id="PF00400">
    <property type="entry name" value="WD40"/>
    <property type="match status" value="4"/>
</dbReference>
<evidence type="ECO:0000313" key="8">
    <source>
        <dbReference type="Proteomes" id="UP000247409"/>
    </source>
</evidence>
<dbReference type="SUPFAM" id="SSF50978">
    <property type="entry name" value="WD40 repeat-like"/>
    <property type="match status" value="1"/>
</dbReference>
<dbReference type="InterPro" id="IPR015943">
    <property type="entry name" value="WD40/YVTN_repeat-like_dom_sf"/>
</dbReference>
<reference evidence="7 8" key="1">
    <citation type="journal article" date="2018" name="Mol. Biol. Evol.">
        <title>Analysis of the draft genome of the red seaweed Gracilariopsis chorda provides insights into genome size evolution in Rhodophyta.</title>
        <authorList>
            <person name="Lee J."/>
            <person name="Yang E.C."/>
            <person name="Graf L."/>
            <person name="Yang J.H."/>
            <person name="Qiu H."/>
            <person name="Zel Zion U."/>
            <person name="Chan C.X."/>
            <person name="Stephens T.G."/>
            <person name="Weber A.P.M."/>
            <person name="Boo G.H."/>
            <person name="Boo S.M."/>
            <person name="Kim K.M."/>
            <person name="Shin Y."/>
            <person name="Jung M."/>
            <person name="Lee S.J."/>
            <person name="Yim H.S."/>
            <person name="Lee J.H."/>
            <person name="Bhattacharya D."/>
            <person name="Yoon H.S."/>
        </authorList>
    </citation>
    <scope>NUCLEOTIDE SEQUENCE [LARGE SCALE GENOMIC DNA]</scope>
    <source>
        <strain evidence="7 8">SKKU-2015</strain>
        <tissue evidence="7">Whole body</tissue>
    </source>
</reference>
<evidence type="ECO:0000256" key="3">
    <source>
        <dbReference type="ARBA" id="ARBA00022737"/>
    </source>
</evidence>
<dbReference type="GO" id="GO:0005634">
    <property type="term" value="C:nucleus"/>
    <property type="evidence" value="ECO:0007669"/>
    <property type="project" value="TreeGrafter"/>
</dbReference>
<dbReference type="OrthoDB" id="2096344at2759"/>
<keyword evidence="3" id="KW-0677">Repeat</keyword>
<keyword evidence="8" id="KW-1185">Reference proteome</keyword>
<evidence type="ECO:0000256" key="1">
    <source>
        <dbReference type="ARBA" id="ARBA00004906"/>
    </source>
</evidence>
<dbReference type="Gene3D" id="2.130.10.10">
    <property type="entry name" value="YVTN repeat-like/Quinoprotein amine dehydrogenase"/>
    <property type="match status" value="2"/>
</dbReference>
<dbReference type="InterPro" id="IPR001680">
    <property type="entry name" value="WD40_rpt"/>
</dbReference>
<dbReference type="PANTHER" id="PTHR22852">
    <property type="entry name" value="LETHAL 2 DENTICLELESS PROTEIN RETINOIC ACID-REGULATED NUCLEAR MATRIX-ASSOCIATED PROTEIN"/>
    <property type="match status" value="1"/>
</dbReference>
<dbReference type="PANTHER" id="PTHR22852:SF0">
    <property type="entry name" value="DENTICLELESS PROTEIN HOMOLOG"/>
    <property type="match status" value="1"/>
</dbReference>
<dbReference type="EMBL" id="NBIV01000035">
    <property type="protein sequence ID" value="PXF46606.1"/>
    <property type="molecule type" value="Genomic_DNA"/>
</dbReference>
<dbReference type="PROSITE" id="PS50082">
    <property type="entry name" value="WD_REPEATS_2"/>
    <property type="match status" value="1"/>
</dbReference>
<gene>
    <name evidence="7" type="ORF">BWQ96_03595</name>
</gene>
<dbReference type="AlphaFoldDB" id="A0A2V3IWS9"/>
<protein>
    <submittedName>
        <fullName evidence="7">Denticleless protein-like</fullName>
    </submittedName>
</protein>
<accession>A0A2V3IWS9</accession>
<comment type="similarity">
    <text evidence="5">Belongs to the WD repeat cdt2 family.</text>
</comment>
<evidence type="ECO:0000256" key="2">
    <source>
        <dbReference type="ARBA" id="ARBA00022574"/>
    </source>
</evidence>
<evidence type="ECO:0000256" key="5">
    <source>
        <dbReference type="ARBA" id="ARBA00038344"/>
    </source>
</evidence>
<evidence type="ECO:0000256" key="4">
    <source>
        <dbReference type="ARBA" id="ARBA00022786"/>
    </source>
</evidence>
<dbReference type="Proteomes" id="UP000247409">
    <property type="component" value="Unassembled WGS sequence"/>
</dbReference>
<feature type="repeat" description="WD" evidence="6">
    <location>
        <begin position="354"/>
        <end position="374"/>
    </location>
</feature>
<dbReference type="SMART" id="SM00320">
    <property type="entry name" value="WD40"/>
    <property type="match status" value="6"/>
</dbReference>
<dbReference type="InterPro" id="IPR051865">
    <property type="entry name" value="WD-repeat_CDT2_adapter"/>
</dbReference>
<evidence type="ECO:0000313" key="7">
    <source>
        <dbReference type="EMBL" id="PXF46606.1"/>
    </source>
</evidence>
<keyword evidence="4" id="KW-0833">Ubl conjugation pathway</keyword>
<comment type="pathway">
    <text evidence="1">Protein modification; protein ubiquitination.</text>
</comment>
<name>A0A2V3IWS9_9FLOR</name>
<organism evidence="7 8">
    <name type="scientific">Gracilariopsis chorda</name>
    <dbReference type="NCBI Taxonomy" id="448386"/>
    <lineage>
        <taxon>Eukaryota</taxon>
        <taxon>Rhodophyta</taxon>
        <taxon>Florideophyceae</taxon>
        <taxon>Rhodymeniophycidae</taxon>
        <taxon>Gracilariales</taxon>
        <taxon>Gracilariaceae</taxon>
        <taxon>Gracilariopsis</taxon>
    </lineage>
</organism>
<keyword evidence="2 6" id="KW-0853">WD repeat</keyword>
<dbReference type="GO" id="GO:0030674">
    <property type="term" value="F:protein-macromolecule adaptor activity"/>
    <property type="evidence" value="ECO:0007669"/>
    <property type="project" value="TreeGrafter"/>
</dbReference>
<dbReference type="STRING" id="448386.A0A2V3IWS9"/>
<sequence length="708" mass="78298">MAPPSSNFYSALRAREYGSVQHMPTDQLLAGLRTTPEDEFSFWNVEPPNPPQAIPPFSICFSNTALDGHALLAADEDGVVTILDTRRSLRKQLHAWQHDPERPPARFRAHDNAIFDAIWMNNDEDVATASGDTSLRIFNAERQIRKATCRGASGSVKAVRNLLQSHHVLATAARDGSIRVYDTRSPTYCDSNNYALENYHLPIFQLRQAHSQPVPTAVATSGRKRRRVQVDNPDSLVSGSVTALVTVPTSSHLFFTAGAADGMIKLWDIRKFGPRDDNPLVSSAKPGDQKRLDCQPRRRQYGLAALDIDCNGKHLIASGTDSTIYMYDLRNMDLGYTQVLTGHTQTSFYIRAKFSPCGRFVASGSADSKVYLWDSYQDSEFGKLDPFLQLDGHRGGDAAGVDWCKTEPFKLVTCSDDSTAKVWKVEPGSMGSGGGGGEGEAVSFGRFVLLRGKSQAFEVGHVSLGDARLDNKSVPQGDEDESEECTGSSLLSVFPTRNSNRHTFLRSTSEMELSCRGFMRAYFNGRSHIRFLARRTLSKTRVHSSPPAATVSTRLKRSARPPSVYMAQCIEQSGSSAFSNHIACGGIRNLGECNLSASSEPYKTLQPTQLVATEIINADWTDADTVPAMRECMLNHASRSTTEGNAQLFRVLQSVTEPTCFKTVEVYNSLQHLHDQMKRIDPQFDKEVKPFRAAVNRVRQLYQVVHAV</sequence>
<dbReference type="InterPro" id="IPR020472">
    <property type="entry name" value="WD40_PAC1"/>
</dbReference>
<evidence type="ECO:0000256" key="6">
    <source>
        <dbReference type="PROSITE-ProRule" id="PRU00221"/>
    </source>
</evidence>
<dbReference type="InterPro" id="IPR036322">
    <property type="entry name" value="WD40_repeat_dom_sf"/>
</dbReference>
<dbReference type="GO" id="GO:0043161">
    <property type="term" value="P:proteasome-mediated ubiquitin-dependent protein catabolic process"/>
    <property type="evidence" value="ECO:0007669"/>
    <property type="project" value="TreeGrafter"/>
</dbReference>